<keyword evidence="2" id="KW-1185">Reference proteome</keyword>
<dbReference type="AlphaFoldDB" id="A0A9P6LA45"/>
<accession>A0A9P6LA45</accession>
<dbReference type="Proteomes" id="UP000736335">
    <property type="component" value="Unassembled WGS sequence"/>
</dbReference>
<reference evidence="1" key="2">
    <citation type="submission" date="2020-11" db="EMBL/GenBank/DDBJ databases">
        <authorList>
            <consortium name="DOE Joint Genome Institute"/>
            <person name="Kuo A."/>
            <person name="Miyauchi S."/>
            <person name="Kiss E."/>
            <person name="Drula E."/>
            <person name="Kohler A."/>
            <person name="Sanchez-Garcia M."/>
            <person name="Andreopoulos B."/>
            <person name="Barry K.W."/>
            <person name="Bonito G."/>
            <person name="Buee M."/>
            <person name="Carver A."/>
            <person name="Chen C."/>
            <person name="Cichocki N."/>
            <person name="Clum A."/>
            <person name="Culley D."/>
            <person name="Crous P.W."/>
            <person name="Fauchery L."/>
            <person name="Girlanda M."/>
            <person name="Hayes R."/>
            <person name="Keri Z."/>
            <person name="Labutti K."/>
            <person name="Lipzen A."/>
            <person name="Lombard V."/>
            <person name="Magnuson J."/>
            <person name="Maillard F."/>
            <person name="Morin E."/>
            <person name="Murat C."/>
            <person name="Nolan M."/>
            <person name="Ohm R."/>
            <person name="Pangilinan J."/>
            <person name="Pereira M."/>
            <person name="Perotto S."/>
            <person name="Peter M."/>
            <person name="Riley R."/>
            <person name="Sitrit Y."/>
            <person name="Stielow B."/>
            <person name="Szollosi G."/>
            <person name="Zifcakova L."/>
            <person name="Stursova M."/>
            <person name="Spatafora J.W."/>
            <person name="Tedersoo L."/>
            <person name="Vaario L.-M."/>
            <person name="Yamada A."/>
            <person name="Yan M."/>
            <person name="Wang P."/>
            <person name="Xu J."/>
            <person name="Bruns T."/>
            <person name="Baldrian P."/>
            <person name="Vilgalys R."/>
            <person name="Henrissat B."/>
            <person name="Grigoriev I.V."/>
            <person name="Hibbett D."/>
            <person name="Nagy L.G."/>
            <person name="Martin F.M."/>
        </authorList>
    </citation>
    <scope>NUCLEOTIDE SEQUENCE</scope>
    <source>
        <strain evidence="1">UH-Tt-Lm1</strain>
    </source>
</reference>
<evidence type="ECO:0000313" key="2">
    <source>
        <dbReference type="Proteomes" id="UP000736335"/>
    </source>
</evidence>
<comment type="caution">
    <text evidence="1">The sequence shown here is derived from an EMBL/GenBank/DDBJ whole genome shotgun (WGS) entry which is preliminary data.</text>
</comment>
<evidence type="ECO:0000313" key="1">
    <source>
        <dbReference type="EMBL" id="KAF9789420.1"/>
    </source>
</evidence>
<gene>
    <name evidence="1" type="ORF">BJ322DRAFT_1000967</name>
</gene>
<dbReference type="EMBL" id="WIUZ02000003">
    <property type="protein sequence ID" value="KAF9789420.1"/>
    <property type="molecule type" value="Genomic_DNA"/>
</dbReference>
<sequence>MGGSLSTANRPIEIALWTSKAHPAGIPDYTTGGRTFTNFVDSAFGWWTSIQPPWRKFSRSTTSRKVKGGWEALYSPRINGLLNVVILAYWWIRILEECKPEDGLRADFEFFAADVAWVLSKLSN</sequence>
<reference evidence="1" key="1">
    <citation type="journal article" date="2020" name="Nat. Commun.">
        <title>Large-scale genome sequencing of mycorrhizal fungi provides insights into the early evolution of symbiotic traits.</title>
        <authorList>
            <person name="Miyauchi S."/>
            <person name="Kiss E."/>
            <person name="Kuo A."/>
            <person name="Drula E."/>
            <person name="Kohler A."/>
            <person name="Sanchez-Garcia M."/>
            <person name="Morin E."/>
            <person name="Andreopoulos B."/>
            <person name="Barry K.W."/>
            <person name="Bonito G."/>
            <person name="Buee M."/>
            <person name="Carver A."/>
            <person name="Chen C."/>
            <person name="Cichocki N."/>
            <person name="Clum A."/>
            <person name="Culley D."/>
            <person name="Crous P.W."/>
            <person name="Fauchery L."/>
            <person name="Girlanda M."/>
            <person name="Hayes R.D."/>
            <person name="Keri Z."/>
            <person name="LaButti K."/>
            <person name="Lipzen A."/>
            <person name="Lombard V."/>
            <person name="Magnuson J."/>
            <person name="Maillard F."/>
            <person name="Murat C."/>
            <person name="Nolan M."/>
            <person name="Ohm R.A."/>
            <person name="Pangilinan J."/>
            <person name="Pereira M.F."/>
            <person name="Perotto S."/>
            <person name="Peter M."/>
            <person name="Pfister S."/>
            <person name="Riley R."/>
            <person name="Sitrit Y."/>
            <person name="Stielow J.B."/>
            <person name="Szollosi G."/>
            <person name="Zifcakova L."/>
            <person name="Stursova M."/>
            <person name="Spatafora J.W."/>
            <person name="Tedersoo L."/>
            <person name="Vaario L.M."/>
            <person name="Yamada A."/>
            <person name="Yan M."/>
            <person name="Wang P."/>
            <person name="Xu J."/>
            <person name="Bruns T."/>
            <person name="Baldrian P."/>
            <person name="Vilgalys R."/>
            <person name="Dunand C."/>
            <person name="Henrissat B."/>
            <person name="Grigoriev I.V."/>
            <person name="Hibbett D."/>
            <person name="Nagy L.G."/>
            <person name="Martin F.M."/>
        </authorList>
    </citation>
    <scope>NUCLEOTIDE SEQUENCE</scope>
    <source>
        <strain evidence="1">UH-Tt-Lm1</strain>
    </source>
</reference>
<organism evidence="1 2">
    <name type="scientific">Thelephora terrestris</name>
    <dbReference type="NCBI Taxonomy" id="56493"/>
    <lineage>
        <taxon>Eukaryota</taxon>
        <taxon>Fungi</taxon>
        <taxon>Dikarya</taxon>
        <taxon>Basidiomycota</taxon>
        <taxon>Agaricomycotina</taxon>
        <taxon>Agaricomycetes</taxon>
        <taxon>Thelephorales</taxon>
        <taxon>Thelephoraceae</taxon>
        <taxon>Thelephora</taxon>
    </lineage>
</organism>
<proteinExistence type="predicted"/>
<dbReference type="OrthoDB" id="2803783at2759"/>
<protein>
    <submittedName>
        <fullName evidence="1">Uncharacterized protein</fullName>
    </submittedName>
</protein>
<name>A0A9P6LA45_9AGAM</name>